<dbReference type="SMART" id="SM00256">
    <property type="entry name" value="FBOX"/>
    <property type="match status" value="1"/>
</dbReference>
<dbReference type="InterPro" id="IPR001810">
    <property type="entry name" value="F-box_dom"/>
</dbReference>
<feature type="domain" description="F-box" evidence="1">
    <location>
        <begin position="15"/>
        <end position="54"/>
    </location>
</feature>
<reference evidence="2" key="1">
    <citation type="submission" date="2023-03" db="EMBL/GenBank/DDBJ databases">
        <authorList>
            <person name="Julca I."/>
        </authorList>
    </citation>
    <scope>NUCLEOTIDE SEQUENCE</scope>
</reference>
<dbReference type="SUPFAM" id="SSF81383">
    <property type="entry name" value="F-box domain"/>
    <property type="match status" value="1"/>
</dbReference>
<accession>A0AAV1DPV7</accession>
<evidence type="ECO:0000313" key="2">
    <source>
        <dbReference type="EMBL" id="CAI9109042.1"/>
    </source>
</evidence>
<dbReference type="InterPro" id="IPR050796">
    <property type="entry name" value="SCF_F-box_component"/>
</dbReference>
<sequence length="215" mass="24199">MEKATKKSGSTSVELPVDVIVEILSRLPVKTLLRCKCICRLWNSRISDPSFILSNFGRERALMLCESSPVHGVLSVNFYSVDDEVSVVNLPNPHPIGDLLPSHSYTTLLGACNGLILLLFDQAFYLWNPSTSHCHLMDQLNALTYDERSKFHIFFGLSGLCFDKSSDDYKVVFVSATQPLGDTFSYVASLRKREMCKDISFPYMAPLFKWVIPGF</sequence>
<dbReference type="PANTHER" id="PTHR31672:SF13">
    <property type="entry name" value="F-BOX PROTEIN CPR30-LIKE"/>
    <property type="match status" value="1"/>
</dbReference>
<proteinExistence type="predicted"/>
<dbReference type="Gene3D" id="1.20.1280.50">
    <property type="match status" value="1"/>
</dbReference>
<organism evidence="2 3">
    <name type="scientific">Oldenlandia corymbosa var. corymbosa</name>
    <dbReference type="NCBI Taxonomy" id="529605"/>
    <lineage>
        <taxon>Eukaryota</taxon>
        <taxon>Viridiplantae</taxon>
        <taxon>Streptophyta</taxon>
        <taxon>Embryophyta</taxon>
        <taxon>Tracheophyta</taxon>
        <taxon>Spermatophyta</taxon>
        <taxon>Magnoliopsida</taxon>
        <taxon>eudicotyledons</taxon>
        <taxon>Gunneridae</taxon>
        <taxon>Pentapetalae</taxon>
        <taxon>asterids</taxon>
        <taxon>lamiids</taxon>
        <taxon>Gentianales</taxon>
        <taxon>Rubiaceae</taxon>
        <taxon>Rubioideae</taxon>
        <taxon>Spermacoceae</taxon>
        <taxon>Hedyotis-Oldenlandia complex</taxon>
        <taxon>Oldenlandia</taxon>
    </lineage>
</organism>
<dbReference type="Proteomes" id="UP001161247">
    <property type="component" value="Chromosome 6"/>
</dbReference>
<name>A0AAV1DPV7_OLDCO</name>
<dbReference type="AlphaFoldDB" id="A0AAV1DPV7"/>
<gene>
    <name evidence="2" type="ORF">OLC1_LOCUS17008</name>
</gene>
<dbReference type="CDD" id="cd22157">
    <property type="entry name" value="F-box_AtFBW1-like"/>
    <property type="match status" value="1"/>
</dbReference>
<dbReference type="PANTHER" id="PTHR31672">
    <property type="entry name" value="BNACNNG10540D PROTEIN"/>
    <property type="match status" value="1"/>
</dbReference>
<protein>
    <submittedName>
        <fullName evidence="2">OLC1v1008779C1</fullName>
    </submittedName>
</protein>
<evidence type="ECO:0000259" key="1">
    <source>
        <dbReference type="SMART" id="SM00256"/>
    </source>
</evidence>
<dbReference type="Pfam" id="PF12937">
    <property type="entry name" value="F-box-like"/>
    <property type="match status" value="1"/>
</dbReference>
<dbReference type="InterPro" id="IPR036047">
    <property type="entry name" value="F-box-like_dom_sf"/>
</dbReference>
<evidence type="ECO:0000313" key="3">
    <source>
        <dbReference type="Proteomes" id="UP001161247"/>
    </source>
</evidence>
<dbReference type="EMBL" id="OX459123">
    <property type="protein sequence ID" value="CAI9109042.1"/>
    <property type="molecule type" value="Genomic_DNA"/>
</dbReference>
<keyword evidence="3" id="KW-1185">Reference proteome</keyword>